<dbReference type="EMBL" id="AMZH03018627">
    <property type="protein sequence ID" value="RRT41379.1"/>
    <property type="molecule type" value="Genomic_DNA"/>
</dbReference>
<evidence type="ECO:0000313" key="1">
    <source>
        <dbReference type="EMBL" id="RRT41379.1"/>
    </source>
</evidence>
<protein>
    <submittedName>
        <fullName evidence="1">Uncharacterized protein</fullName>
    </submittedName>
</protein>
<proteinExistence type="predicted"/>
<reference evidence="1 2" key="1">
    <citation type="journal article" date="2014" name="Agronomy (Basel)">
        <title>A Draft Genome Sequence for Ensete ventricosum, the Drought-Tolerant Tree Against Hunger.</title>
        <authorList>
            <person name="Harrison J."/>
            <person name="Moore K.A."/>
            <person name="Paszkiewicz K."/>
            <person name="Jones T."/>
            <person name="Grant M."/>
            <person name="Ambacheew D."/>
            <person name="Muzemil S."/>
            <person name="Studholme D.J."/>
        </authorList>
    </citation>
    <scope>NUCLEOTIDE SEQUENCE [LARGE SCALE GENOMIC DNA]</scope>
</reference>
<dbReference type="AlphaFoldDB" id="A0A426XPF4"/>
<dbReference type="Proteomes" id="UP000287651">
    <property type="component" value="Unassembled WGS sequence"/>
</dbReference>
<organism evidence="1 2">
    <name type="scientific">Ensete ventricosum</name>
    <name type="common">Abyssinian banana</name>
    <name type="synonym">Musa ensete</name>
    <dbReference type="NCBI Taxonomy" id="4639"/>
    <lineage>
        <taxon>Eukaryota</taxon>
        <taxon>Viridiplantae</taxon>
        <taxon>Streptophyta</taxon>
        <taxon>Embryophyta</taxon>
        <taxon>Tracheophyta</taxon>
        <taxon>Spermatophyta</taxon>
        <taxon>Magnoliopsida</taxon>
        <taxon>Liliopsida</taxon>
        <taxon>Zingiberales</taxon>
        <taxon>Musaceae</taxon>
        <taxon>Ensete</taxon>
    </lineage>
</organism>
<accession>A0A426XPF4</accession>
<evidence type="ECO:0000313" key="2">
    <source>
        <dbReference type="Proteomes" id="UP000287651"/>
    </source>
</evidence>
<gene>
    <name evidence="1" type="ORF">B296_00049221</name>
</gene>
<sequence length="113" mass="12484">MDIYPIAATFLFTFFPSEVSETTIPFGLLCLAEQLVPCSAPANILARLRPFANTVSTIPFKVLQLPELVAHFSRLQSLARSFMFVCTHACPSAKISPPRDILESLRLTIEKTG</sequence>
<name>A0A426XPF4_ENSVE</name>
<comment type="caution">
    <text evidence="1">The sequence shown here is derived from an EMBL/GenBank/DDBJ whole genome shotgun (WGS) entry which is preliminary data.</text>
</comment>